<dbReference type="AlphaFoldDB" id="A0A975GR20"/>
<proteinExistence type="predicted"/>
<protein>
    <submittedName>
        <fullName evidence="1">Uncharacterized protein</fullName>
    </submittedName>
</protein>
<organism evidence="1 2">
    <name type="scientific">Desulfonema magnum</name>
    <dbReference type="NCBI Taxonomy" id="45655"/>
    <lineage>
        <taxon>Bacteria</taxon>
        <taxon>Pseudomonadati</taxon>
        <taxon>Thermodesulfobacteriota</taxon>
        <taxon>Desulfobacteria</taxon>
        <taxon>Desulfobacterales</taxon>
        <taxon>Desulfococcaceae</taxon>
        <taxon>Desulfonema</taxon>
    </lineage>
</organism>
<evidence type="ECO:0000313" key="1">
    <source>
        <dbReference type="EMBL" id="QTA89563.1"/>
    </source>
</evidence>
<evidence type="ECO:0000313" key="2">
    <source>
        <dbReference type="Proteomes" id="UP000663722"/>
    </source>
</evidence>
<keyword evidence="2" id="KW-1185">Reference proteome</keyword>
<sequence length="41" mass="4728">MQVLQSVKNTDTLFLAVFPTEKFLSVQYQIYPMGYQNISLA</sequence>
<dbReference type="KEGG" id="dmm:dnm_056190"/>
<dbReference type="EMBL" id="CP061800">
    <property type="protein sequence ID" value="QTA89563.1"/>
    <property type="molecule type" value="Genomic_DNA"/>
</dbReference>
<reference evidence="1" key="1">
    <citation type="journal article" date="2021" name="Microb. Physiol.">
        <title>Proteogenomic Insights into the Physiology of Marine, Sulfate-Reducing, Filamentous Desulfonema limicola and Desulfonema magnum.</title>
        <authorList>
            <person name="Schnaars V."/>
            <person name="Wohlbrand L."/>
            <person name="Scheve S."/>
            <person name="Hinrichs C."/>
            <person name="Reinhardt R."/>
            <person name="Rabus R."/>
        </authorList>
    </citation>
    <scope>NUCLEOTIDE SEQUENCE</scope>
    <source>
        <strain evidence="1">4be13</strain>
    </source>
</reference>
<dbReference type="Proteomes" id="UP000663722">
    <property type="component" value="Chromosome"/>
</dbReference>
<gene>
    <name evidence="1" type="ORF">dnm_056190</name>
</gene>
<accession>A0A975GR20</accession>
<name>A0A975GR20_9BACT</name>